<name>A0A833VZG4_PHYIN</name>
<accession>A0A833VZG4</accession>
<comment type="caution">
    <text evidence="1">The sequence shown here is derived from an EMBL/GenBank/DDBJ whole genome shotgun (WGS) entry which is preliminary data.</text>
</comment>
<dbReference type="Proteomes" id="UP000602510">
    <property type="component" value="Unassembled WGS sequence"/>
</dbReference>
<dbReference type="AlphaFoldDB" id="A0A833VZG4"/>
<gene>
    <name evidence="1" type="ORF">GN244_ATG12618</name>
</gene>
<evidence type="ECO:0000313" key="2">
    <source>
        <dbReference type="Proteomes" id="UP000602510"/>
    </source>
</evidence>
<protein>
    <submittedName>
        <fullName evidence="1">Uncharacterized protein</fullName>
    </submittedName>
</protein>
<proteinExistence type="predicted"/>
<reference evidence="1" key="1">
    <citation type="submission" date="2020-04" db="EMBL/GenBank/DDBJ databases">
        <title>Hybrid Assembly of Korean Phytophthora infestans isolates.</title>
        <authorList>
            <person name="Prokchorchik M."/>
            <person name="Lee Y."/>
            <person name="Seo J."/>
            <person name="Cho J.-H."/>
            <person name="Park Y.-E."/>
            <person name="Jang D.-C."/>
            <person name="Im J.-S."/>
            <person name="Choi J.-G."/>
            <person name="Park H.-J."/>
            <person name="Lee G.-B."/>
            <person name="Lee Y.-G."/>
            <person name="Hong S.-Y."/>
            <person name="Cho K."/>
            <person name="Sohn K.H."/>
        </authorList>
    </citation>
    <scope>NUCLEOTIDE SEQUENCE</scope>
    <source>
        <strain evidence="1">KR_1_A1</strain>
    </source>
</reference>
<organism evidence="1 2">
    <name type="scientific">Phytophthora infestans</name>
    <name type="common">Potato late blight agent</name>
    <name type="synonym">Botrytis infestans</name>
    <dbReference type="NCBI Taxonomy" id="4787"/>
    <lineage>
        <taxon>Eukaryota</taxon>
        <taxon>Sar</taxon>
        <taxon>Stramenopiles</taxon>
        <taxon>Oomycota</taxon>
        <taxon>Peronosporomycetes</taxon>
        <taxon>Peronosporales</taxon>
        <taxon>Peronosporaceae</taxon>
        <taxon>Phytophthora</taxon>
    </lineage>
</organism>
<evidence type="ECO:0000313" key="1">
    <source>
        <dbReference type="EMBL" id="KAF4035404.1"/>
    </source>
</evidence>
<keyword evidence="2" id="KW-1185">Reference proteome</keyword>
<sequence length="75" mass="8167">MLTPIFTWCVQHNTNCTGIELTLSLPNDLLAYRFNVDTDQAMFACKVPSGLQEDGGSLVDKEATALLSVYGGKSR</sequence>
<dbReference type="EMBL" id="WSZM01000319">
    <property type="protein sequence ID" value="KAF4035404.1"/>
    <property type="molecule type" value="Genomic_DNA"/>
</dbReference>